<feature type="signal peptide" evidence="1">
    <location>
        <begin position="1"/>
        <end position="22"/>
    </location>
</feature>
<dbReference type="EMBL" id="MF683369">
    <property type="protein sequence ID" value="ATU82510.1"/>
    <property type="molecule type" value="mRNA"/>
</dbReference>
<reference evidence="2" key="1">
    <citation type="journal article" date="2018" name="Cell. Mol. Life Sci.">
        <title>Giant fish-killing water bug reveals ancient and dynamic venom evolution in Heteroptera.</title>
        <authorList>
            <person name="Walker A.A."/>
            <person name="Hernandez-Vargas M.J."/>
            <person name="Corzo G."/>
            <person name="Fry B.G."/>
            <person name="King G.F."/>
        </authorList>
    </citation>
    <scope>NUCLEOTIDE SEQUENCE</scope>
</reference>
<protein>
    <submittedName>
        <fullName evidence="2">Venom protein family 2 protein 14</fullName>
    </submittedName>
</protein>
<name>A0A2K8JW55_9HEMI</name>
<sequence>MKISRNYIFLLAFVALARVSEGHPAPQEDGDDGDNDESARWGKLITTGVKETMKEGAKKGIKTGVAEGVELGMKKGIKVGISSGIKTGFKSATKGLKVVGKKAVSSKTAKMISTGAIKVGKSKVVKSGKKFVIKLGKEVASSALEAAGELATEAALEALKGATESEREIDIMEYLDAADICGCEDNQHCACCAEIGDYPKACVDILLRKSLWNSNSKVDVKATYGPTTVLEDKFPVDKIYEKCTEFVFAGTKVEFCIMSRRTNRVNSVQVKCFEMSFNDKTLEKCFQQNKDMELEFYEE</sequence>
<keyword evidence="1" id="KW-0732">Signal</keyword>
<proteinExistence type="evidence at transcript level"/>
<evidence type="ECO:0000256" key="1">
    <source>
        <dbReference type="SAM" id="SignalP"/>
    </source>
</evidence>
<accession>A0A2K8JW55</accession>
<dbReference type="AlphaFoldDB" id="A0A2K8JW55"/>
<evidence type="ECO:0000313" key="2">
    <source>
        <dbReference type="EMBL" id="ATU82510.1"/>
    </source>
</evidence>
<organism evidence="2">
    <name type="scientific">Lethocerus distinctifemur</name>
    <dbReference type="NCBI Taxonomy" id="280095"/>
    <lineage>
        <taxon>Eukaryota</taxon>
        <taxon>Metazoa</taxon>
        <taxon>Ecdysozoa</taxon>
        <taxon>Arthropoda</taxon>
        <taxon>Hexapoda</taxon>
        <taxon>Insecta</taxon>
        <taxon>Pterygota</taxon>
        <taxon>Neoptera</taxon>
        <taxon>Paraneoptera</taxon>
        <taxon>Hemiptera</taxon>
        <taxon>Heteroptera</taxon>
        <taxon>Panheteroptera</taxon>
        <taxon>Nepomorpha</taxon>
        <taxon>Belostomatidae</taxon>
        <taxon>Lethocerinae</taxon>
        <taxon>Lethocerus</taxon>
    </lineage>
</organism>
<feature type="chain" id="PRO_5014778328" evidence="1">
    <location>
        <begin position="23"/>
        <end position="299"/>
    </location>
</feature>